<dbReference type="PANTHER" id="PTHR33434:SF2">
    <property type="entry name" value="FATTY ACID-BINDING PROTEIN TM_1468"/>
    <property type="match status" value="1"/>
</dbReference>
<dbReference type="Gene3D" id="3.30.1180.10">
    <property type="match status" value="1"/>
</dbReference>
<dbReference type="Proteomes" id="UP000234335">
    <property type="component" value="Unassembled WGS sequence"/>
</dbReference>
<dbReference type="GO" id="GO:0008289">
    <property type="term" value="F:lipid binding"/>
    <property type="evidence" value="ECO:0007669"/>
    <property type="project" value="UniProtKB-KW"/>
</dbReference>
<dbReference type="AlphaFoldDB" id="A0A2I1MAI9"/>
<evidence type="ECO:0000313" key="2">
    <source>
        <dbReference type="EMBL" id="PKZ17141.1"/>
    </source>
</evidence>
<dbReference type="PANTHER" id="PTHR33434">
    <property type="entry name" value="DEGV DOMAIN-CONTAINING PROTEIN DR_1986-RELATED"/>
    <property type="match status" value="1"/>
</dbReference>
<sequence>MEKIAILTDTASDIDIELAESLGIYLLSLYVNLDSKYFKDRKEISPEKFYDWVIENNKLPKTSAASPLDLTEILEQIKDDGYEKVIIVSLGSKFSSTYNLFNMIKIDGLQSFVFDTSNLTLSEGVFAIYAKELVDEGYSFEQIIDKLEEKKRDSKVFFTLKNFRYIVEGGRVPRTFGKIGNALSVKPIISINPEECSFKLLKITRGEKKLLNEFKKIALNELENVKDYYFYIGHGGYEESLEKLEETFKDIIANARKYYPIQISPTLGANTGPGLFGFGLFKLD</sequence>
<reference evidence="2 3" key="1">
    <citation type="submission" date="2017-12" db="EMBL/GenBank/DDBJ databases">
        <title>Phylogenetic diversity of female urinary microbiome.</title>
        <authorList>
            <person name="Thomas-White K."/>
            <person name="Wolfe A.J."/>
        </authorList>
    </citation>
    <scope>NUCLEOTIDE SEQUENCE [LARGE SCALE GENOMIC DNA]</scope>
    <source>
        <strain evidence="2 3">UMB0119</strain>
    </source>
</reference>
<comment type="caution">
    <text evidence="2">The sequence shown here is derived from an EMBL/GenBank/DDBJ whole genome shotgun (WGS) entry which is preliminary data.</text>
</comment>
<evidence type="ECO:0000256" key="1">
    <source>
        <dbReference type="ARBA" id="ARBA00023121"/>
    </source>
</evidence>
<name>A0A2I1MAI9_9FIRM</name>
<dbReference type="Gene3D" id="3.40.50.10170">
    <property type="match status" value="1"/>
</dbReference>
<dbReference type="InterPro" id="IPR050270">
    <property type="entry name" value="DegV_domain_contain"/>
</dbReference>
<evidence type="ECO:0000313" key="3">
    <source>
        <dbReference type="Proteomes" id="UP000234335"/>
    </source>
</evidence>
<gene>
    <name evidence="2" type="ORF">CYJ34_00075</name>
</gene>
<dbReference type="SUPFAM" id="SSF82549">
    <property type="entry name" value="DAK1/DegV-like"/>
    <property type="match status" value="1"/>
</dbReference>
<dbReference type="Pfam" id="PF02645">
    <property type="entry name" value="DegV"/>
    <property type="match status" value="1"/>
</dbReference>
<organism evidence="2 3">
    <name type="scientific">Anaerococcus octavius</name>
    <dbReference type="NCBI Taxonomy" id="54007"/>
    <lineage>
        <taxon>Bacteria</taxon>
        <taxon>Bacillati</taxon>
        <taxon>Bacillota</taxon>
        <taxon>Tissierellia</taxon>
        <taxon>Tissierellales</taxon>
        <taxon>Peptoniphilaceae</taxon>
        <taxon>Anaerococcus</taxon>
    </lineage>
</organism>
<dbReference type="InterPro" id="IPR043168">
    <property type="entry name" value="DegV_C"/>
</dbReference>
<keyword evidence="1" id="KW-0446">Lipid-binding</keyword>
<dbReference type="EMBL" id="PKGS01000001">
    <property type="protein sequence ID" value="PKZ17141.1"/>
    <property type="molecule type" value="Genomic_DNA"/>
</dbReference>
<dbReference type="InterPro" id="IPR003797">
    <property type="entry name" value="DegV"/>
</dbReference>
<protein>
    <submittedName>
        <fullName evidence="2">DegV family protein</fullName>
    </submittedName>
</protein>
<proteinExistence type="predicted"/>
<dbReference type="RefSeq" id="WP_101539310.1">
    <property type="nucleotide sequence ID" value="NZ_CALTZC010000027.1"/>
</dbReference>
<accession>A0A2I1MAI9</accession>
<keyword evidence="3" id="KW-1185">Reference proteome</keyword>
<dbReference type="PROSITE" id="PS51482">
    <property type="entry name" value="DEGV"/>
    <property type="match status" value="1"/>
</dbReference>
<dbReference type="NCBIfam" id="TIGR00762">
    <property type="entry name" value="DegV"/>
    <property type="match status" value="1"/>
</dbReference>